<name>A0A554VLQ8_9FLAO</name>
<reference evidence="1 2" key="1">
    <citation type="submission" date="2019-07" db="EMBL/GenBank/DDBJ databases">
        <title>The draft genome sequence of Aquimarina algiphila M91.</title>
        <authorList>
            <person name="Meng X."/>
        </authorList>
    </citation>
    <scope>NUCLEOTIDE SEQUENCE [LARGE SCALE GENOMIC DNA]</scope>
    <source>
        <strain evidence="1 2">M91</strain>
    </source>
</reference>
<dbReference type="OrthoDB" id="1453278at2"/>
<dbReference type="InterPro" id="IPR045493">
    <property type="entry name" value="DUF6435"/>
</dbReference>
<gene>
    <name evidence="1" type="ORF">FOF46_09600</name>
</gene>
<comment type="caution">
    <text evidence="1">The sequence shown here is derived from an EMBL/GenBank/DDBJ whole genome shotgun (WGS) entry which is preliminary data.</text>
</comment>
<dbReference type="AlphaFoldDB" id="A0A554VLQ8"/>
<evidence type="ECO:0000313" key="1">
    <source>
        <dbReference type="EMBL" id="TSE09117.1"/>
    </source>
</evidence>
<protein>
    <submittedName>
        <fullName evidence="1">Lacal_2735 family protein</fullName>
    </submittedName>
</protein>
<keyword evidence="2" id="KW-1185">Reference proteome</keyword>
<dbReference type="EMBL" id="VLNR01000016">
    <property type="protein sequence ID" value="TSE09117.1"/>
    <property type="molecule type" value="Genomic_DNA"/>
</dbReference>
<dbReference type="RefSeq" id="WP_109437239.1">
    <property type="nucleotide sequence ID" value="NZ_CANLFO010000001.1"/>
</dbReference>
<accession>A0A554VLQ8</accession>
<dbReference type="Proteomes" id="UP000318833">
    <property type="component" value="Unassembled WGS sequence"/>
</dbReference>
<organism evidence="1 2">
    <name type="scientific">Aquimarina algiphila</name>
    <dbReference type="NCBI Taxonomy" id="2047982"/>
    <lineage>
        <taxon>Bacteria</taxon>
        <taxon>Pseudomonadati</taxon>
        <taxon>Bacteroidota</taxon>
        <taxon>Flavobacteriia</taxon>
        <taxon>Flavobacteriales</taxon>
        <taxon>Flavobacteriaceae</taxon>
        <taxon>Aquimarina</taxon>
    </lineage>
</organism>
<dbReference type="NCBIfam" id="NF033487">
    <property type="entry name" value="Lacal_2735_fam"/>
    <property type="match status" value="1"/>
</dbReference>
<sequence>MFAWFRNKNELQKLQSNYCKLMKSSYKLALKDKSKSDELHEKADRIMAQIKQIEGQ</sequence>
<proteinExistence type="predicted"/>
<evidence type="ECO:0000313" key="2">
    <source>
        <dbReference type="Proteomes" id="UP000318833"/>
    </source>
</evidence>